<feature type="compositionally biased region" description="Basic residues" evidence="1">
    <location>
        <begin position="128"/>
        <end position="138"/>
    </location>
</feature>
<feature type="compositionally biased region" description="Basic residues" evidence="1">
    <location>
        <begin position="89"/>
        <end position="100"/>
    </location>
</feature>
<keyword evidence="3" id="KW-1185">Reference proteome</keyword>
<feature type="region of interest" description="Disordered" evidence="1">
    <location>
        <begin position="89"/>
        <end position="152"/>
    </location>
</feature>
<gene>
    <name evidence="2" type="ORF">PIB30_004538</name>
</gene>
<feature type="non-terminal residue" evidence="2">
    <location>
        <position position="1"/>
    </location>
</feature>
<name>A0ABU6Y0C8_9FABA</name>
<dbReference type="EMBL" id="JASCZI010241664">
    <property type="protein sequence ID" value="MED6203952.1"/>
    <property type="molecule type" value="Genomic_DNA"/>
</dbReference>
<evidence type="ECO:0000256" key="1">
    <source>
        <dbReference type="SAM" id="MobiDB-lite"/>
    </source>
</evidence>
<dbReference type="Proteomes" id="UP001341840">
    <property type="component" value="Unassembled WGS sequence"/>
</dbReference>
<sequence>FSEEVIKETQLELRRGMILDKSKENTTWFNKAKEDADIESCTDPTLPPGFKDVILAKELTENGGQKEDLPYPHIPSEGEILTTVKIKKGNIRNKKQRMMHNSHMIKGSQDKRKEPQKKKSANKNVRSREKRVKVRATKHATTMENDEEDGNDAIDEYLEEDGLKIWSLGSKLGLKSENEEKVIKVL</sequence>
<reference evidence="2 3" key="1">
    <citation type="journal article" date="2023" name="Plants (Basel)">
        <title>Bridging the Gap: Combining Genomics and Transcriptomics Approaches to Understand Stylosanthes scabra, an Orphan Legume from the Brazilian Caatinga.</title>
        <authorList>
            <person name="Ferreira-Neto J.R.C."/>
            <person name="da Silva M.D."/>
            <person name="Binneck E."/>
            <person name="de Melo N.F."/>
            <person name="da Silva R.H."/>
            <person name="de Melo A.L.T.M."/>
            <person name="Pandolfi V."/>
            <person name="Bustamante F.O."/>
            <person name="Brasileiro-Vidal A.C."/>
            <person name="Benko-Iseppon A.M."/>
        </authorList>
    </citation>
    <scope>NUCLEOTIDE SEQUENCE [LARGE SCALE GENOMIC DNA]</scope>
    <source>
        <tissue evidence="2">Leaves</tissue>
    </source>
</reference>
<organism evidence="2 3">
    <name type="scientific">Stylosanthes scabra</name>
    <dbReference type="NCBI Taxonomy" id="79078"/>
    <lineage>
        <taxon>Eukaryota</taxon>
        <taxon>Viridiplantae</taxon>
        <taxon>Streptophyta</taxon>
        <taxon>Embryophyta</taxon>
        <taxon>Tracheophyta</taxon>
        <taxon>Spermatophyta</taxon>
        <taxon>Magnoliopsida</taxon>
        <taxon>eudicotyledons</taxon>
        <taxon>Gunneridae</taxon>
        <taxon>Pentapetalae</taxon>
        <taxon>rosids</taxon>
        <taxon>fabids</taxon>
        <taxon>Fabales</taxon>
        <taxon>Fabaceae</taxon>
        <taxon>Papilionoideae</taxon>
        <taxon>50 kb inversion clade</taxon>
        <taxon>dalbergioids sensu lato</taxon>
        <taxon>Dalbergieae</taxon>
        <taxon>Pterocarpus clade</taxon>
        <taxon>Stylosanthes</taxon>
    </lineage>
</organism>
<accession>A0ABU6Y0C8</accession>
<evidence type="ECO:0000313" key="3">
    <source>
        <dbReference type="Proteomes" id="UP001341840"/>
    </source>
</evidence>
<proteinExistence type="predicted"/>
<evidence type="ECO:0000313" key="2">
    <source>
        <dbReference type="EMBL" id="MED6203952.1"/>
    </source>
</evidence>
<comment type="caution">
    <text evidence="2">The sequence shown here is derived from an EMBL/GenBank/DDBJ whole genome shotgun (WGS) entry which is preliminary data.</text>
</comment>
<protein>
    <submittedName>
        <fullName evidence="2">Uncharacterized protein</fullName>
    </submittedName>
</protein>